<reference evidence="1" key="1">
    <citation type="submission" date="2021-10" db="EMBL/GenBank/DDBJ databases">
        <title>Marinomonas pontica sp. nov., isolated from the Black Sea.</title>
        <authorList>
            <person name="Zhao L.-H."/>
            <person name="Xue J.-H."/>
        </authorList>
    </citation>
    <scope>NUCLEOTIDE SEQUENCE</scope>
    <source>
        <strain evidence="1">E8</strain>
    </source>
</reference>
<comment type="caution">
    <text evidence="1">The sequence shown here is derived from an EMBL/GenBank/DDBJ whole genome shotgun (WGS) entry which is preliminary data.</text>
</comment>
<organism evidence="1 2">
    <name type="scientific">Marinomonas algarum</name>
    <dbReference type="NCBI Taxonomy" id="2883105"/>
    <lineage>
        <taxon>Bacteria</taxon>
        <taxon>Pseudomonadati</taxon>
        <taxon>Pseudomonadota</taxon>
        <taxon>Gammaproteobacteria</taxon>
        <taxon>Oceanospirillales</taxon>
        <taxon>Oceanospirillaceae</taxon>
        <taxon>Marinomonas</taxon>
    </lineage>
</organism>
<sequence>MESRKLISALSIARSFGLQSISQSEFFLKVAYSEPLTLLEIANTDDASSPQYKTALGQFIKLSSGSAYRDKDGLGVLRYANTGINRKVTLTTKGFGLKQRIE</sequence>
<evidence type="ECO:0000313" key="1">
    <source>
        <dbReference type="EMBL" id="MCB5163166.1"/>
    </source>
</evidence>
<protein>
    <submittedName>
        <fullName evidence="1">Uncharacterized protein</fullName>
    </submittedName>
</protein>
<gene>
    <name evidence="1" type="ORF">LG368_14980</name>
</gene>
<dbReference type="AlphaFoldDB" id="A0A9X1LFT4"/>
<evidence type="ECO:0000313" key="2">
    <source>
        <dbReference type="Proteomes" id="UP001139095"/>
    </source>
</evidence>
<keyword evidence="2" id="KW-1185">Reference proteome</keyword>
<dbReference type="RefSeq" id="WP_226755503.1">
    <property type="nucleotide sequence ID" value="NZ_JAJATW010000044.1"/>
</dbReference>
<proteinExistence type="predicted"/>
<dbReference type="Proteomes" id="UP001139095">
    <property type="component" value="Unassembled WGS sequence"/>
</dbReference>
<accession>A0A9X1LFT4</accession>
<name>A0A9X1LFT4_9GAMM</name>
<dbReference type="EMBL" id="JAJATW010000044">
    <property type="protein sequence ID" value="MCB5163166.1"/>
    <property type="molecule type" value="Genomic_DNA"/>
</dbReference>